<evidence type="ECO:0000313" key="2">
    <source>
        <dbReference type="EMBL" id="RAR50892.1"/>
    </source>
</evidence>
<feature type="transmembrane region" description="Helical" evidence="1">
    <location>
        <begin position="46"/>
        <end position="65"/>
    </location>
</feature>
<keyword evidence="1" id="KW-1133">Transmembrane helix</keyword>
<organism evidence="2 3">
    <name type="scientific">Flavobacterium lacus</name>
    <dbReference type="NCBI Taxonomy" id="1353778"/>
    <lineage>
        <taxon>Bacteria</taxon>
        <taxon>Pseudomonadati</taxon>
        <taxon>Bacteroidota</taxon>
        <taxon>Flavobacteriia</taxon>
        <taxon>Flavobacteriales</taxon>
        <taxon>Flavobacteriaceae</taxon>
        <taxon>Flavobacterium</taxon>
    </lineage>
</organism>
<dbReference type="EMBL" id="QLSV01000001">
    <property type="protein sequence ID" value="RAR50892.1"/>
    <property type="molecule type" value="Genomic_DNA"/>
</dbReference>
<feature type="transmembrane region" description="Helical" evidence="1">
    <location>
        <begin position="96"/>
        <end position="115"/>
    </location>
</feature>
<feature type="transmembrane region" description="Helical" evidence="1">
    <location>
        <begin position="5"/>
        <end position="23"/>
    </location>
</feature>
<evidence type="ECO:0000313" key="3">
    <source>
        <dbReference type="Proteomes" id="UP000249518"/>
    </source>
</evidence>
<keyword evidence="3" id="KW-1185">Reference proteome</keyword>
<sequence>MIKRIFILGIIMSLIQTLLYFIIVESLQFVETKLVAENNRQISDTVLPYIILIFFEIVLIQNILTSVVSRKLFTWIMFSLSAIFLLAAFFQPFSIWPSLAFCLIIVLLLLLYVIVERHYGRILSRLHNSRLARLGF</sequence>
<reference evidence="2 3" key="1">
    <citation type="submission" date="2018-06" db="EMBL/GenBank/DDBJ databases">
        <title>Genomic Encyclopedia of Type Strains, Phase III (KMG-III): the genomes of soil and plant-associated and newly described type strains.</title>
        <authorList>
            <person name="Whitman W."/>
        </authorList>
    </citation>
    <scope>NUCLEOTIDE SEQUENCE [LARGE SCALE GENOMIC DNA]</scope>
    <source>
        <strain evidence="2 3">CGMCC 1.12504</strain>
    </source>
</reference>
<keyword evidence="1" id="KW-0812">Transmembrane</keyword>
<proteinExistence type="predicted"/>
<accession>A0A328WXF2</accession>
<gene>
    <name evidence="2" type="ORF">B0I10_10161</name>
</gene>
<protein>
    <submittedName>
        <fullName evidence="2">Uncharacterized protein</fullName>
    </submittedName>
</protein>
<feature type="transmembrane region" description="Helical" evidence="1">
    <location>
        <begin position="72"/>
        <end position="90"/>
    </location>
</feature>
<dbReference type="Proteomes" id="UP000249518">
    <property type="component" value="Unassembled WGS sequence"/>
</dbReference>
<dbReference type="AlphaFoldDB" id="A0A328WXF2"/>
<keyword evidence="1" id="KW-0472">Membrane</keyword>
<name>A0A328WXF2_9FLAO</name>
<evidence type="ECO:0000256" key="1">
    <source>
        <dbReference type="SAM" id="Phobius"/>
    </source>
</evidence>
<comment type="caution">
    <text evidence="2">The sequence shown here is derived from an EMBL/GenBank/DDBJ whole genome shotgun (WGS) entry which is preliminary data.</text>
</comment>